<name>A0A6N8IES8_9ACTN</name>
<reference evidence="2 3" key="1">
    <citation type="submission" date="2019-11" db="EMBL/GenBank/DDBJ databases">
        <title>Whole genome shotgun sequencing (WGS) data from Adlercreutzia equolifaciens ResAG-91, Eggerthella lenta MRI-F36, MRI-F37, MRI-F40, ResAG-49, ResAG-88, ResAG-121, ResAG-145, and Gordonibacter sp. ResAG-5, ResAG-26, ResAG-43, ResAG-50, ResAG-59.</title>
        <authorList>
            <person name="Stoll D.A."/>
            <person name="Danylec N."/>
            <person name="Franz C.M.A.P."/>
            <person name="Huch M."/>
        </authorList>
    </citation>
    <scope>NUCLEOTIDE SEQUENCE [LARGE SCALE GENOMIC DNA]</scope>
    <source>
        <strain evidence="2 3">ResAG-59</strain>
    </source>
</reference>
<dbReference type="SUPFAM" id="SSF54862">
    <property type="entry name" value="4Fe-4S ferredoxins"/>
    <property type="match status" value="1"/>
</dbReference>
<dbReference type="EMBL" id="WPOC01000003">
    <property type="protein sequence ID" value="MVN14272.1"/>
    <property type="molecule type" value="Genomic_DNA"/>
</dbReference>
<sequence length="111" mass="12237">MTQKALYIDYEFCSGCHSCEVACRNEIECGIDDWGIKVLEDKPRQHADGTWHWDYIALPGELCDMCEERTAAGKLPACVQSCQAKCLEIGTIEECAAKLAAKGRKAAILVP</sequence>
<evidence type="ECO:0000313" key="2">
    <source>
        <dbReference type="EMBL" id="MVN14272.1"/>
    </source>
</evidence>
<organism evidence="2 3">
    <name type="scientific">Gordonibacter urolithinfaciens</name>
    <dbReference type="NCBI Taxonomy" id="1335613"/>
    <lineage>
        <taxon>Bacteria</taxon>
        <taxon>Bacillati</taxon>
        <taxon>Actinomycetota</taxon>
        <taxon>Coriobacteriia</taxon>
        <taxon>Eggerthellales</taxon>
        <taxon>Eggerthellaceae</taxon>
        <taxon>Gordonibacter</taxon>
    </lineage>
</organism>
<dbReference type="Pfam" id="PF13247">
    <property type="entry name" value="Fer4_11"/>
    <property type="match status" value="1"/>
</dbReference>
<accession>A0A6N8IES8</accession>
<proteinExistence type="predicted"/>
<protein>
    <submittedName>
        <fullName evidence="2">Oxidoreductase</fullName>
    </submittedName>
</protein>
<comment type="caution">
    <text evidence="2">The sequence shown here is derived from an EMBL/GenBank/DDBJ whole genome shotgun (WGS) entry which is preliminary data.</text>
</comment>
<dbReference type="PROSITE" id="PS51379">
    <property type="entry name" value="4FE4S_FER_2"/>
    <property type="match status" value="1"/>
</dbReference>
<dbReference type="InterPro" id="IPR017896">
    <property type="entry name" value="4Fe4S_Fe-S-bd"/>
</dbReference>
<dbReference type="Gene3D" id="3.30.70.20">
    <property type="match status" value="1"/>
</dbReference>
<feature type="domain" description="4Fe-4S ferredoxin-type" evidence="1">
    <location>
        <begin position="4"/>
        <end position="33"/>
    </location>
</feature>
<gene>
    <name evidence="2" type="ORF">GO738_02715</name>
</gene>
<dbReference type="RefSeq" id="WP_157004772.1">
    <property type="nucleotide sequence ID" value="NZ_DBEZYS010000180.1"/>
</dbReference>
<evidence type="ECO:0000259" key="1">
    <source>
        <dbReference type="PROSITE" id="PS51379"/>
    </source>
</evidence>
<keyword evidence="3" id="KW-1185">Reference proteome</keyword>
<dbReference type="Proteomes" id="UP000468327">
    <property type="component" value="Unassembled WGS sequence"/>
</dbReference>
<dbReference type="AlphaFoldDB" id="A0A6N8IES8"/>
<evidence type="ECO:0000313" key="3">
    <source>
        <dbReference type="Proteomes" id="UP000468327"/>
    </source>
</evidence>